<feature type="region of interest" description="Disordered" evidence="11">
    <location>
        <begin position="454"/>
        <end position="518"/>
    </location>
</feature>
<dbReference type="Gene3D" id="2.40.30.10">
    <property type="entry name" value="Translation factors"/>
    <property type="match status" value="2"/>
</dbReference>
<evidence type="ECO:0000313" key="14">
    <source>
        <dbReference type="RefSeq" id="XP_014470699.1"/>
    </source>
</evidence>
<evidence type="ECO:0000256" key="1">
    <source>
        <dbReference type="ARBA" id="ARBA00004496"/>
    </source>
</evidence>
<dbReference type="RefSeq" id="XP_014470699.1">
    <property type="nucleotide sequence ID" value="XM_014615213.1"/>
</dbReference>
<evidence type="ECO:0000256" key="5">
    <source>
        <dbReference type="ARBA" id="ARBA00022741"/>
    </source>
</evidence>
<dbReference type="GO" id="GO:0006417">
    <property type="term" value="P:regulation of translation"/>
    <property type="evidence" value="ECO:0007669"/>
    <property type="project" value="UniProtKB-KW"/>
</dbReference>
<dbReference type="InterPro" id="IPR050100">
    <property type="entry name" value="TRAFAC_GTPase_members"/>
</dbReference>
<dbReference type="AlphaFoldDB" id="A0A6P3WYJ3"/>
<feature type="compositionally biased region" description="Basic and acidic residues" evidence="11">
    <location>
        <begin position="508"/>
        <end position="518"/>
    </location>
</feature>
<dbReference type="FunFam" id="2.40.30.10:FF:000070">
    <property type="entry name" value="Translation elongation factor EF-1 subunit"/>
    <property type="match status" value="1"/>
</dbReference>
<dbReference type="CTD" id="117365"/>
<keyword evidence="9" id="KW-0342">GTP-binding</keyword>
<evidence type="ECO:0000256" key="7">
    <source>
        <dbReference type="ARBA" id="ARBA00022845"/>
    </source>
</evidence>
<feature type="compositionally biased region" description="Basic and acidic residues" evidence="11">
    <location>
        <begin position="272"/>
        <end position="281"/>
    </location>
</feature>
<evidence type="ECO:0000256" key="6">
    <source>
        <dbReference type="ARBA" id="ARBA00022801"/>
    </source>
</evidence>
<dbReference type="InterPro" id="IPR009000">
    <property type="entry name" value="Transl_B-barrel_sf"/>
</dbReference>
<feature type="compositionally biased region" description="Polar residues" evidence="11">
    <location>
        <begin position="487"/>
        <end position="499"/>
    </location>
</feature>
<dbReference type="GO" id="GO:0003924">
    <property type="term" value="F:GTPase activity"/>
    <property type="evidence" value="ECO:0007669"/>
    <property type="project" value="InterPro"/>
</dbReference>
<dbReference type="Pfam" id="PF00009">
    <property type="entry name" value="GTP_EFTU"/>
    <property type="match status" value="1"/>
</dbReference>
<dbReference type="InterPro" id="IPR015033">
    <property type="entry name" value="HBS1-like_N"/>
</dbReference>
<feature type="region of interest" description="Disordered" evidence="11">
    <location>
        <begin position="168"/>
        <end position="196"/>
    </location>
</feature>
<dbReference type="PANTHER" id="PTHR23115">
    <property type="entry name" value="TRANSLATION FACTOR"/>
    <property type="match status" value="1"/>
</dbReference>
<keyword evidence="8" id="KW-0648">Protein biosynthesis</keyword>
<comment type="catalytic activity">
    <reaction evidence="10">
        <text>GTP + H2O = GDP + phosphate + H(+)</text>
        <dbReference type="Rhea" id="RHEA:19669"/>
        <dbReference type="ChEBI" id="CHEBI:15377"/>
        <dbReference type="ChEBI" id="CHEBI:15378"/>
        <dbReference type="ChEBI" id="CHEBI:37565"/>
        <dbReference type="ChEBI" id="CHEBI:43474"/>
        <dbReference type="ChEBI" id="CHEBI:58189"/>
    </reaction>
    <physiologicalReaction direction="left-to-right" evidence="10">
        <dbReference type="Rhea" id="RHEA:19670"/>
    </physiologicalReaction>
</comment>
<dbReference type="GO" id="GO:0005525">
    <property type="term" value="F:GTP binding"/>
    <property type="evidence" value="ECO:0007669"/>
    <property type="project" value="UniProtKB-KW"/>
</dbReference>
<evidence type="ECO:0000256" key="10">
    <source>
        <dbReference type="ARBA" id="ARBA00049117"/>
    </source>
</evidence>
<evidence type="ECO:0000256" key="4">
    <source>
        <dbReference type="ARBA" id="ARBA00022553"/>
    </source>
</evidence>
<keyword evidence="3" id="KW-0963">Cytoplasm</keyword>
<evidence type="ECO:0000256" key="3">
    <source>
        <dbReference type="ARBA" id="ARBA00022490"/>
    </source>
</evidence>
<keyword evidence="7" id="KW-0810">Translation regulation</keyword>
<dbReference type="Gene3D" id="1.10.8.10">
    <property type="entry name" value="DNA helicase RuvA subunit, C-terminal domain"/>
    <property type="match status" value="1"/>
</dbReference>
<dbReference type="PROSITE" id="PS51722">
    <property type="entry name" value="G_TR_2"/>
    <property type="match status" value="1"/>
</dbReference>
<dbReference type="InterPro" id="IPR027417">
    <property type="entry name" value="P-loop_NTPase"/>
</dbReference>
<dbReference type="FunFam" id="3.40.50.300:FF:000204">
    <property type="entry name" value="Translation elongation factor Tu"/>
    <property type="match status" value="1"/>
</dbReference>
<dbReference type="CDD" id="cd01883">
    <property type="entry name" value="EF1_alpha"/>
    <property type="match status" value="1"/>
</dbReference>
<dbReference type="FunFam" id="2.40.30.10:FF:000020">
    <property type="entry name" value="Translation elongation factor EF-1"/>
    <property type="match status" value="1"/>
</dbReference>
<keyword evidence="5" id="KW-0547">Nucleotide-binding</keyword>
<evidence type="ECO:0000313" key="13">
    <source>
        <dbReference type="Proteomes" id="UP000515204"/>
    </source>
</evidence>
<dbReference type="InterPro" id="IPR054696">
    <property type="entry name" value="GTP-eEF1A_C"/>
</dbReference>
<keyword evidence="13" id="KW-1185">Reference proteome</keyword>
<dbReference type="InterPro" id="IPR000795">
    <property type="entry name" value="T_Tr_GTP-bd_dom"/>
</dbReference>
<dbReference type="SUPFAM" id="SSF52540">
    <property type="entry name" value="P-loop containing nucleoside triphosphate hydrolases"/>
    <property type="match status" value="1"/>
</dbReference>
<dbReference type="GO" id="GO:0005737">
    <property type="term" value="C:cytoplasm"/>
    <property type="evidence" value="ECO:0007669"/>
    <property type="project" value="UniProtKB-SubCell"/>
</dbReference>
<dbReference type="InterPro" id="IPR004161">
    <property type="entry name" value="EFTu-like_2"/>
</dbReference>
<keyword evidence="6" id="KW-0378">Hydrolase</keyword>
<sequence length="958" mass="104877">MSRHRDVRCMNYSDEYDGYDDVYGHSVEDDYCVSPSAQQFLFDRSKQQNIASFITEPDIVEDNEDIEVSASSDEEKCSLSELEKVKLMSCMESIRNVIGDSVTESKLREHIIASGYNAEVALNTILHESSPKNIDSAVNKERSGPHAGVSVDKLNTFTFTIPKLSLKKEHDSPEQYSTSTASRSNSTDDPKNCKRAPTTFSSLAGLTFNSHAQSVNFNATKVPSRHNADSQSFSSLAALTAHHLQKSNPLNDKQLRERQRSPSLQFVIPKLSLRDNGEATESKSPSRATGDRSSERQLISNSSSNRYPMDLLQKDFSSMSILSRNNIVMDVKLQEDQSQGPMAVINDIRSPSPDGCVIDLTMALKEAKLLADGTFSNSIASGRFYRDSPNLEIYVRSATDVMPNMLPVTLNLCNKLSSKPALQMTSTPSTVKVVPAGTRPVVKGFDLSGVEGADLLSPRCQSPSSDRNSPETKSKEDIVQREKKALSSKTSSPRCQSPASGHVTPELLDPKAAKPNEEKAVDVQAIYKSKRGDSKQQLHLVVVGHVDAGKSTLLGRLLCDLGQVPSRLIHKYQQESKKIGKQSFAYAWVLDETGEERERGITMDIGHSKFETDTKSITLLDAPGHKDFIPNMITGATQADVALLVVDATRGEFETGFDSGGQTREHALLLRSLGVSQLAVVVNKMDTVNWSKERFNEIVDKMSVFLKQAGFKDTVTFVPCSGLSGENIVTKPQEQLSNWYTGPTLVSVIDNFKCPERPVNKPFRFSVNDIFKGTGSGFCVSGHVETGMVSLGDKVLILPRNEIAVVKGLQSDEVSTTNAFAGDHVALTLAGIEQQNVSIGDIICNPQNPVPVTTCFQAHVVVFAIAKPITKGLPVVMHQQSLVQPAVITKLIAQLHRSNGDVIKKKPRCLPKNSSAIIEVATQNPVCMELYKDIKQLGRVMLRLEGTTIAAGLITKIF</sequence>
<dbReference type="SUPFAM" id="SSF109732">
    <property type="entry name" value="HBS1-like domain"/>
    <property type="match status" value="1"/>
</dbReference>
<evidence type="ECO:0000259" key="12">
    <source>
        <dbReference type="PROSITE" id="PS51722"/>
    </source>
</evidence>
<dbReference type="SUPFAM" id="SSF50447">
    <property type="entry name" value="Translation proteins"/>
    <property type="match status" value="1"/>
</dbReference>
<accession>A0A6P3WYJ3</accession>
<protein>
    <submittedName>
        <fullName evidence="14">HBS1-like protein isoform X2</fullName>
    </submittedName>
</protein>
<dbReference type="Pfam" id="PF08938">
    <property type="entry name" value="HBS1_N"/>
    <property type="match status" value="1"/>
</dbReference>
<dbReference type="SUPFAM" id="SSF50465">
    <property type="entry name" value="EF-Tu/eEF-1alpha/eIF2-gamma C-terminal domain"/>
    <property type="match status" value="1"/>
</dbReference>
<evidence type="ECO:0000256" key="11">
    <source>
        <dbReference type="SAM" id="MobiDB-lite"/>
    </source>
</evidence>
<dbReference type="CDD" id="cd16267">
    <property type="entry name" value="HBS1-like_II"/>
    <property type="match status" value="1"/>
</dbReference>
<feature type="compositionally biased region" description="Basic and acidic residues" evidence="11">
    <location>
        <begin position="468"/>
        <end position="485"/>
    </location>
</feature>
<feature type="domain" description="Tr-type G" evidence="12">
    <location>
        <begin position="535"/>
        <end position="759"/>
    </location>
</feature>
<evidence type="ECO:0000256" key="8">
    <source>
        <dbReference type="ARBA" id="ARBA00022917"/>
    </source>
</evidence>
<proteinExistence type="inferred from homology"/>
<dbReference type="Pfam" id="PF22594">
    <property type="entry name" value="GTP-eEF1A_C"/>
    <property type="match status" value="1"/>
</dbReference>
<dbReference type="Gene3D" id="3.40.50.300">
    <property type="entry name" value="P-loop containing nucleotide triphosphate hydrolases"/>
    <property type="match status" value="1"/>
</dbReference>
<feature type="compositionally biased region" description="Polar residues" evidence="11">
    <location>
        <begin position="174"/>
        <end position="185"/>
    </location>
</feature>
<dbReference type="Pfam" id="PF03144">
    <property type="entry name" value="GTP_EFTU_D2"/>
    <property type="match status" value="1"/>
</dbReference>
<dbReference type="InterPro" id="IPR009001">
    <property type="entry name" value="Transl_elong_EF1A/Init_IF2_C"/>
</dbReference>
<dbReference type="GO" id="GO:0006412">
    <property type="term" value="P:translation"/>
    <property type="evidence" value="ECO:0007669"/>
    <property type="project" value="UniProtKB-KW"/>
</dbReference>
<comment type="subcellular location">
    <subcellularLocation>
        <location evidence="1">Cytoplasm</location>
    </subcellularLocation>
</comment>
<reference evidence="14" key="1">
    <citation type="submission" date="2025-08" db="UniProtKB">
        <authorList>
            <consortium name="RefSeq"/>
        </authorList>
    </citation>
    <scope>IDENTIFICATION</scope>
</reference>
<name>A0A6P3WYJ3_DINQU</name>
<feature type="region of interest" description="Disordered" evidence="11">
    <location>
        <begin position="245"/>
        <end position="304"/>
    </location>
</feature>
<comment type="similarity">
    <text evidence="2">Belongs to the TRAFAC class translation factor GTPase superfamily. Classic translation factor GTPase family. EF-Tu/EF-1A subfamily.</text>
</comment>
<dbReference type="CDD" id="cd04093">
    <property type="entry name" value="HBS1_C_III"/>
    <property type="match status" value="1"/>
</dbReference>
<gene>
    <name evidence="14" type="primary">LOC106742355</name>
</gene>
<keyword evidence="4" id="KW-0597">Phosphoprotein</keyword>
<dbReference type="InterPro" id="IPR037189">
    <property type="entry name" value="HBS1-like_N_sf"/>
</dbReference>
<organism evidence="13 14">
    <name type="scientific">Dinoponera quadriceps</name>
    <name type="common">South American ant</name>
    <dbReference type="NCBI Taxonomy" id="609295"/>
    <lineage>
        <taxon>Eukaryota</taxon>
        <taxon>Metazoa</taxon>
        <taxon>Ecdysozoa</taxon>
        <taxon>Arthropoda</taxon>
        <taxon>Hexapoda</taxon>
        <taxon>Insecta</taxon>
        <taxon>Pterygota</taxon>
        <taxon>Neoptera</taxon>
        <taxon>Endopterygota</taxon>
        <taxon>Hymenoptera</taxon>
        <taxon>Apocrita</taxon>
        <taxon>Aculeata</taxon>
        <taxon>Formicoidea</taxon>
        <taxon>Formicidae</taxon>
        <taxon>Ponerinae</taxon>
        <taxon>Ponerini</taxon>
        <taxon>Dinoponera</taxon>
    </lineage>
</organism>
<dbReference type="Proteomes" id="UP000515204">
    <property type="component" value="Unplaced"/>
</dbReference>
<evidence type="ECO:0000256" key="2">
    <source>
        <dbReference type="ARBA" id="ARBA00007249"/>
    </source>
</evidence>
<evidence type="ECO:0000256" key="9">
    <source>
        <dbReference type="ARBA" id="ARBA00023134"/>
    </source>
</evidence>
<dbReference type="OrthoDB" id="342024at2759"/>
<dbReference type="GeneID" id="106742355"/>
<dbReference type="PRINTS" id="PR00315">
    <property type="entry name" value="ELONGATNFCT"/>
</dbReference>